<feature type="transmembrane region" description="Helical" evidence="1">
    <location>
        <begin position="62"/>
        <end position="84"/>
    </location>
</feature>
<dbReference type="RefSeq" id="WP_209008991.1">
    <property type="nucleotide sequence ID" value="NZ_BMXE01000003.1"/>
</dbReference>
<dbReference type="PANTHER" id="PTHR37464:SF1">
    <property type="entry name" value="BLL2463 PROTEIN"/>
    <property type="match status" value="1"/>
</dbReference>
<dbReference type="InterPro" id="IPR025297">
    <property type="entry name" value="DUF4159"/>
</dbReference>
<dbReference type="EMBL" id="BMXE01000003">
    <property type="protein sequence ID" value="GHB30166.1"/>
    <property type="molecule type" value="Genomic_DNA"/>
</dbReference>
<keyword evidence="1" id="KW-1133">Transmembrane helix</keyword>
<dbReference type="Gene3D" id="3.40.50.880">
    <property type="match status" value="1"/>
</dbReference>
<evidence type="ECO:0000313" key="4">
    <source>
        <dbReference type="EMBL" id="GHB30166.1"/>
    </source>
</evidence>
<dbReference type="InterPro" id="IPR011933">
    <property type="entry name" value="Double_TM_dom"/>
</dbReference>
<keyword evidence="5" id="KW-1185">Reference proteome</keyword>
<dbReference type="NCBIfam" id="TIGR02226">
    <property type="entry name" value="two_anch"/>
    <property type="match status" value="1"/>
</dbReference>
<sequence length="936" mass="102408">MISSLLPIGFAAPWVLATLAALPVLWWLLRTTPPQPAHVKFPPLRLLLSLRNKEETPQHTPWWLILLRLLLATILIIAMAGPVWKPLDIAEPKAGPLWIIVDNGWDASADWERQIRMAEMMVDGAAQNNRTVMLVTTADGPAQAMRLSNAQEVADQLRALTPQGWQAARSELIPALQKQAERNPPGAILWFSSPLEEPSTTSFARGLASIARASDVRESSFLIYRSDTPVYALKQLQNTAGAMTTTVLRHPAPLAETLTVRAYDRKQRAIAEQTIELEAGQNSGEISLELPSELRNDITKLAILGNASAGSTVLVDEKWRRRKVGLFAGGFADRSQPLLSPLYYLQRALSPFADLPPANSTDITTAISDFFDKGISVLVLAEVGTLPKNTEADIASWVSKGGTLIRFAGPQLPETQDSLIPVALRMGDRKLGGSLSWKEPQPLASFSDNSPFRAITLPTDVTVNRQILAEPTADLPDRTWASLKDGTPLVTAKKHGKGSIILFHVTPDTKWSNLPLSGGFVDMLRAITNMSATAVYNPDDDTDIALSASALPLLKMLDGYGKLVPPSANHQPILERDFATTHASRETPPGLYGTEDAMRALNLMEDEDNLVPLNLTPLSMATLLDYPSEKPLDLRGWFFSIAILLALLDTLALLWLSGKLRRSQFTHAAILLFLVASLSFTSADKTQAQSSEEQFALDASLDTRLAYVMTGVPEVDEISRAGLFGLTRLLSDRTALEPEVPIGLDLQTNELSFFPIIYWPIDTAMQMPSPEAMSRISAYMRNGGTILFDTRDAYGTGSNSPNKQKLQQLLRGLDIPNLEPVPPDHVLTKTFYILDDFPGRYNLSPMWVQASANTADGSRPVRAGDGVSPIMISGNDLAAAWAIDTEGNYLYPTIPADGNQREMAARVGINILMYTMTGNYKADQVHIPALLERIGQ</sequence>
<dbReference type="PANTHER" id="PTHR37464">
    <property type="entry name" value="BLL2463 PROTEIN"/>
    <property type="match status" value="1"/>
</dbReference>
<dbReference type="SUPFAM" id="SSF52317">
    <property type="entry name" value="Class I glutamine amidotransferase-like"/>
    <property type="match status" value="1"/>
</dbReference>
<accession>A0ABQ3E906</accession>
<gene>
    <name evidence="4" type="ORF">GCM10007094_18220</name>
</gene>
<dbReference type="Pfam" id="PF13709">
    <property type="entry name" value="DUF4159"/>
    <property type="match status" value="1"/>
</dbReference>
<proteinExistence type="predicted"/>
<name>A0ABQ3E906_9HYPH</name>
<keyword evidence="1" id="KW-0472">Membrane</keyword>
<feature type="transmembrane region" description="Helical" evidence="1">
    <location>
        <begin position="6"/>
        <end position="29"/>
    </location>
</feature>
<dbReference type="Gene3D" id="3.40.50.12140">
    <property type="entry name" value="Domain of unknown function DUF4159"/>
    <property type="match status" value="1"/>
</dbReference>
<dbReference type="CDD" id="cd03143">
    <property type="entry name" value="A4_beta-galactosidase_middle_domain"/>
    <property type="match status" value="1"/>
</dbReference>
<dbReference type="Proteomes" id="UP000637980">
    <property type="component" value="Unassembled WGS sequence"/>
</dbReference>
<feature type="domain" description="DUF4159" evidence="3">
    <location>
        <begin position="704"/>
        <end position="916"/>
    </location>
</feature>
<evidence type="ECO:0000259" key="3">
    <source>
        <dbReference type="Pfam" id="PF13709"/>
    </source>
</evidence>
<comment type="caution">
    <text evidence="4">The sequence shown here is derived from an EMBL/GenBank/DDBJ whole genome shotgun (WGS) entry which is preliminary data.</text>
</comment>
<dbReference type="InterPro" id="IPR029062">
    <property type="entry name" value="Class_I_gatase-like"/>
</dbReference>
<reference evidence="5" key="1">
    <citation type="journal article" date="2019" name="Int. J. Syst. Evol. Microbiol.">
        <title>The Global Catalogue of Microorganisms (GCM) 10K type strain sequencing project: providing services to taxonomists for standard genome sequencing and annotation.</title>
        <authorList>
            <consortium name="The Broad Institute Genomics Platform"/>
            <consortium name="The Broad Institute Genome Sequencing Center for Infectious Disease"/>
            <person name="Wu L."/>
            <person name="Ma J."/>
        </authorList>
    </citation>
    <scope>NUCLEOTIDE SEQUENCE [LARGE SCALE GENOMIC DNA]</scope>
    <source>
        <strain evidence="5">KCTC 12861</strain>
    </source>
</reference>
<dbReference type="Pfam" id="PF07584">
    <property type="entry name" value="BatA"/>
    <property type="match status" value="1"/>
</dbReference>
<evidence type="ECO:0000256" key="1">
    <source>
        <dbReference type="SAM" id="Phobius"/>
    </source>
</evidence>
<keyword evidence="1" id="KW-0812">Transmembrane</keyword>
<feature type="transmembrane region" description="Helical" evidence="1">
    <location>
        <begin position="637"/>
        <end position="656"/>
    </location>
</feature>
<dbReference type="InterPro" id="IPR024163">
    <property type="entry name" value="Aerotolerance_reg_N"/>
</dbReference>
<organism evidence="4 5">
    <name type="scientific">Pseudovibrio japonicus</name>
    <dbReference type="NCBI Taxonomy" id="366534"/>
    <lineage>
        <taxon>Bacteria</taxon>
        <taxon>Pseudomonadati</taxon>
        <taxon>Pseudomonadota</taxon>
        <taxon>Alphaproteobacteria</taxon>
        <taxon>Hyphomicrobiales</taxon>
        <taxon>Stappiaceae</taxon>
        <taxon>Pseudovibrio</taxon>
    </lineage>
</organism>
<protein>
    <submittedName>
        <fullName evidence="4">RNA-binding protein</fullName>
    </submittedName>
</protein>
<feature type="transmembrane region" description="Helical" evidence="1">
    <location>
        <begin position="665"/>
        <end position="683"/>
    </location>
</feature>
<evidence type="ECO:0000313" key="5">
    <source>
        <dbReference type="Proteomes" id="UP000637980"/>
    </source>
</evidence>
<feature type="domain" description="Aerotolerance regulator N-terminal" evidence="2">
    <location>
        <begin position="8"/>
        <end position="82"/>
    </location>
</feature>
<evidence type="ECO:0000259" key="2">
    <source>
        <dbReference type="Pfam" id="PF07584"/>
    </source>
</evidence>